<dbReference type="AlphaFoldDB" id="A0A165JXR9"/>
<reference evidence="1 2" key="1">
    <citation type="journal article" date="2016" name="Mol. Biol. Evol.">
        <title>Comparative Genomics of Early-Diverging Mushroom-Forming Fungi Provides Insights into the Origins of Lignocellulose Decay Capabilities.</title>
        <authorList>
            <person name="Nagy L.G."/>
            <person name="Riley R."/>
            <person name="Tritt A."/>
            <person name="Adam C."/>
            <person name="Daum C."/>
            <person name="Floudas D."/>
            <person name="Sun H."/>
            <person name="Yadav J.S."/>
            <person name="Pangilinan J."/>
            <person name="Larsson K.H."/>
            <person name="Matsuura K."/>
            <person name="Barry K."/>
            <person name="Labutti K."/>
            <person name="Kuo R."/>
            <person name="Ohm R.A."/>
            <person name="Bhattacharya S.S."/>
            <person name="Shirouzu T."/>
            <person name="Yoshinaga Y."/>
            <person name="Martin F.M."/>
            <person name="Grigoriev I.V."/>
            <person name="Hibbett D.S."/>
        </authorList>
    </citation>
    <scope>NUCLEOTIDE SEQUENCE [LARGE SCALE GENOMIC DNA]</scope>
    <source>
        <strain evidence="1 2">HHB12733</strain>
    </source>
</reference>
<dbReference type="Proteomes" id="UP000076842">
    <property type="component" value="Unassembled WGS sequence"/>
</dbReference>
<dbReference type="OrthoDB" id="302966at2759"/>
<proteinExistence type="predicted"/>
<sequence length="353" mass="40285">MSNMQRAMQIVYGDFGSLSSVRASSWTPPPAAEGHRGRYLWTDAFGVLNFITFYKETRELRYLYLAARLISTVHDILGRTRDGRARLPGATEANPVAGGLRIGKEEETGEEGDGQYHHYLTLWMFALNRMALASQDQVYNDLAIALAESIHPAFVYDRQSARPRMYWKVAMDLSKPLVSSEGNLDPIDGYVVYTLLRRTAGTDVLQHEIEDYRKILETKWSRYTSDDPLDLGMTLWTAHWLRGEEDWASELSTKAFAHLSDVWDDGYFDAPSRHRLPFREFGTCLGIQCSDEAKWKERARGVIGFWEEQRAVPEPSQDQAIEKLTPINCVMYAAALNPGGESSYKVKHRFQNR</sequence>
<dbReference type="STRING" id="1353952.A0A165JXR9"/>
<gene>
    <name evidence="1" type="ORF">CALCODRAFT_426110</name>
</gene>
<dbReference type="EMBL" id="KV423916">
    <property type="protein sequence ID" value="KZT62406.1"/>
    <property type="molecule type" value="Genomic_DNA"/>
</dbReference>
<evidence type="ECO:0000313" key="1">
    <source>
        <dbReference type="EMBL" id="KZT62406.1"/>
    </source>
</evidence>
<protein>
    <submittedName>
        <fullName evidence="1">Uncharacterized protein</fullName>
    </submittedName>
</protein>
<dbReference type="InParanoid" id="A0A165JXR9"/>
<organism evidence="1 2">
    <name type="scientific">Calocera cornea HHB12733</name>
    <dbReference type="NCBI Taxonomy" id="1353952"/>
    <lineage>
        <taxon>Eukaryota</taxon>
        <taxon>Fungi</taxon>
        <taxon>Dikarya</taxon>
        <taxon>Basidiomycota</taxon>
        <taxon>Agaricomycotina</taxon>
        <taxon>Dacrymycetes</taxon>
        <taxon>Dacrymycetales</taxon>
        <taxon>Dacrymycetaceae</taxon>
        <taxon>Calocera</taxon>
    </lineage>
</organism>
<keyword evidence="2" id="KW-1185">Reference proteome</keyword>
<name>A0A165JXR9_9BASI</name>
<accession>A0A165JXR9</accession>
<evidence type="ECO:0000313" key="2">
    <source>
        <dbReference type="Proteomes" id="UP000076842"/>
    </source>
</evidence>